<protein>
    <submittedName>
        <fullName evidence="4">Uncharacterized protein</fullName>
    </submittedName>
</protein>
<reference evidence="2" key="2">
    <citation type="submission" date="2021-07" db="EMBL/GenBank/DDBJ databases">
        <title>Xylan utilisation by Bifidobacterium pseudocatenulatum.</title>
        <authorList>
            <person name="Watanabe Y."/>
        </authorList>
    </citation>
    <scope>NUCLEOTIDE SEQUENCE</scope>
    <source>
        <strain evidence="2">YIT12824</strain>
    </source>
</reference>
<proteinExistence type="predicted"/>
<evidence type="ECO:0000256" key="1">
    <source>
        <dbReference type="SAM" id="Phobius"/>
    </source>
</evidence>
<dbReference type="Proteomes" id="UP000284163">
    <property type="component" value="Unassembled WGS sequence"/>
</dbReference>
<accession>A0A3E5ATN9</accession>
<dbReference type="AlphaFoldDB" id="A0A3E5ATN9"/>
<keyword evidence="1" id="KW-0812">Transmembrane</keyword>
<evidence type="ECO:0000313" key="6">
    <source>
        <dbReference type="Proteomes" id="UP000285613"/>
    </source>
</evidence>
<feature type="transmembrane region" description="Helical" evidence="1">
    <location>
        <begin position="54"/>
        <end position="80"/>
    </location>
</feature>
<dbReference type="Proteomes" id="UP001197735">
    <property type="component" value="Unassembled WGS sequence"/>
</dbReference>
<organism evidence="4 6">
    <name type="scientific">Bifidobacterium pseudocatenulatum</name>
    <dbReference type="NCBI Taxonomy" id="28026"/>
    <lineage>
        <taxon>Bacteria</taxon>
        <taxon>Bacillati</taxon>
        <taxon>Actinomycetota</taxon>
        <taxon>Actinomycetes</taxon>
        <taxon>Bifidobacteriales</taxon>
        <taxon>Bifidobacteriaceae</taxon>
        <taxon>Bifidobacterium</taxon>
    </lineage>
</organism>
<evidence type="ECO:0000313" key="2">
    <source>
        <dbReference type="EMBL" id="MCB4880209.1"/>
    </source>
</evidence>
<gene>
    <name evidence="4" type="ORF">DWZ91_09460</name>
    <name evidence="3" type="ORF">DXA22_08420</name>
    <name evidence="2" type="ORF">KZP06_05650</name>
</gene>
<dbReference type="EMBL" id="JAHXEI010000002">
    <property type="protein sequence ID" value="MCB4880209.1"/>
    <property type="molecule type" value="Genomic_DNA"/>
</dbReference>
<evidence type="ECO:0000313" key="3">
    <source>
        <dbReference type="EMBL" id="RGY75542.1"/>
    </source>
</evidence>
<dbReference type="RefSeq" id="WP_065438794.1">
    <property type="nucleotide sequence ID" value="NZ_BCXZ01000026.1"/>
</dbReference>
<dbReference type="EMBL" id="QRPH01000008">
    <property type="protein sequence ID" value="RHL93978.1"/>
    <property type="molecule type" value="Genomic_DNA"/>
</dbReference>
<feature type="transmembrane region" description="Helical" evidence="1">
    <location>
        <begin position="6"/>
        <end position="27"/>
    </location>
</feature>
<evidence type="ECO:0000313" key="4">
    <source>
        <dbReference type="EMBL" id="RHL93978.1"/>
    </source>
</evidence>
<reference evidence="5 6" key="1">
    <citation type="submission" date="2018-08" db="EMBL/GenBank/DDBJ databases">
        <title>A genome reference for cultivated species of the human gut microbiota.</title>
        <authorList>
            <person name="Zou Y."/>
            <person name="Xue W."/>
            <person name="Luo G."/>
        </authorList>
    </citation>
    <scope>NUCLEOTIDE SEQUENCE [LARGE SCALE GENOMIC DNA]</scope>
    <source>
        <strain evidence="4 6">AF36-12AT</strain>
        <strain evidence="3 5">CF01-1</strain>
    </source>
</reference>
<dbReference type="Proteomes" id="UP000285613">
    <property type="component" value="Unassembled WGS sequence"/>
</dbReference>
<sequence length="82" mass="8841">MAATLCILVLMVLAASCLYEAFVYLAVKQKSTFVGRKTKDKVLAMGRKARQGKATLFIVLAIVCFVLMIVAGILMAHAGYSV</sequence>
<name>A0A3E5ATN9_BIFPS</name>
<keyword evidence="1" id="KW-1133">Transmembrane helix</keyword>
<evidence type="ECO:0000313" key="5">
    <source>
        <dbReference type="Proteomes" id="UP000284163"/>
    </source>
</evidence>
<dbReference type="EMBL" id="QSDK01000015">
    <property type="protein sequence ID" value="RGY75542.1"/>
    <property type="molecule type" value="Genomic_DNA"/>
</dbReference>
<keyword evidence="1" id="KW-0472">Membrane</keyword>
<comment type="caution">
    <text evidence="4">The sequence shown here is derived from an EMBL/GenBank/DDBJ whole genome shotgun (WGS) entry which is preliminary data.</text>
</comment>